<protein>
    <recommendedName>
        <fullName evidence="6">DUF4175 family protein</fullName>
    </recommendedName>
</protein>
<feature type="compositionally biased region" description="Polar residues" evidence="2">
    <location>
        <begin position="1118"/>
        <end position="1128"/>
    </location>
</feature>
<keyword evidence="5" id="KW-1185">Reference proteome</keyword>
<dbReference type="AlphaFoldDB" id="A0A5B7SYL6"/>
<proteinExistence type="predicted"/>
<feature type="compositionally biased region" description="Low complexity" evidence="2">
    <location>
        <begin position="769"/>
        <end position="782"/>
    </location>
</feature>
<feature type="compositionally biased region" description="Basic and acidic residues" evidence="2">
    <location>
        <begin position="995"/>
        <end position="1011"/>
    </location>
</feature>
<keyword evidence="3" id="KW-0472">Membrane</keyword>
<sequence>MNSYHHILDKLNKFTKKYYSKILVKGVLLFLALGLLFFFVIMGVEYFLWLNSTGRLVLLMVFIAVELFLLYKYIAVPLFYLFRVREGITNKQASVLIGKHFPEVGDKLYNLLDLADDANQSELLLASIAQRSTHLNPIPFTKAVDFRENLKYAKYLALPFLIFGLIWLSGNLGNFFGSANRVVNYDMAYQPPAPFNFKLLTNELNVLDTEPVTLQLTTEGEIRPDAVFIVIDGKESLLQQRSGIFQYAFSPPMETTDFHFSANGIRSMDYRLNVLSTPSIQEFEVKLDYPNYTNRSSEVLKGTGNATIPEGTKVTWEIRGRHTERIQIVTKDTAMVFDKKEALFTFSKGIYYDFPYELKTSNQNVSDHESLAYRFNVIRDAHPTIKAKQVLDSLNPNVSYYVGEASDDYKLNSIQLICYPDEDEDAKQAIDLGSPKTNFNQFYYTFPSGLVLEEGKNYSFYFQATDNDAIHRGKTAKSQVFSMALLDQNQLKNKELESQQKLINNMDKSLEKFKEQKETLREINIEQKEKQQLNFNDQNQIRDFLQKQEQQENMMQKFSKELKENLQKSEKDDKLNQLLQERLERQEKVAEKNAKLLEELNKIADKINKEELSKRLEELGKKQQNSERSLEQLLELTKRYYVTEKAAQLVRDLEILAKKQELLAKLKVGQDFSTEEQEKLNEDFNKITEEMEELRKDNESLKKPMDLNLDKDKEEGVQQDQNEALDQINKHEGLEESSSSGEKEKTAKTASQKQKSAAQKMKEMSQQLSESSAGGASGGSSVAEDAEMLRQILENLVTFSFKQESLYDVLSEAERDMPQFSRIVREQQELRGLFEHVDDSLFALSLRQAELSEFVNEQITEVYYNIDKSLESLAESQIYQGVSYQKYVLTASNSLADFLANLLDNMNQGMQMGQGEGQSGEGFQLPDIIKKQGDLKEKMDGMGQSGQGKPQSGGEGKGKSGEGQQEGEQGSDGKQGNEGQGKKGENGTDGQGEGNKGERGQGKNGEGKTGGDGEGQGGSGNGQEEPSEAELREIYEIYKEQQQLRQQLEEQLENMINNDDRKLGEKLVRQMEDFENDLLENGVTQRGLSKINTINYELLKLKNAAMKQGKKPERESNTNRNQFRNPITTKPAVLQKYRDEIELLNRQALPLRQNHQNKVKEYFKTND</sequence>
<accession>A0A5B7SYL6</accession>
<feature type="region of interest" description="Disordered" evidence="2">
    <location>
        <begin position="731"/>
        <end position="782"/>
    </location>
</feature>
<reference evidence="4 5" key="1">
    <citation type="submission" date="2019-05" db="EMBL/GenBank/DDBJ databases">
        <title>Genome sequencing of F202Z8.</title>
        <authorList>
            <person name="Kwon Y.M."/>
        </authorList>
    </citation>
    <scope>NUCLEOTIDE SEQUENCE [LARGE SCALE GENOMIC DNA]</scope>
    <source>
        <strain evidence="4 5">F202Z8</strain>
    </source>
</reference>
<keyword evidence="3" id="KW-1133">Transmembrane helix</keyword>
<evidence type="ECO:0000256" key="2">
    <source>
        <dbReference type="SAM" id="MobiDB-lite"/>
    </source>
</evidence>
<feature type="compositionally biased region" description="Gly residues" evidence="2">
    <location>
        <begin position="943"/>
        <end position="955"/>
    </location>
</feature>
<feature type="region of interest" description="Disordered" evidence="2">
    <location>
        <begin position="934"/>
        <end position="1028"/>
    </location>
</feature>
<feature type="transmembrane region" description="Helical" evidence="3">
    <location>
        <begin position="22"/>
        <end position="44"/>
    </location>
</feature>
<feature type="compositionally biased region" description="Low complexity" evidence="2">
    <location>
        <begin position="962"/>
        <end position="974"/>
    </location>
</feature>
<organism evidence="4 5">
    <name type="scientific">Aggregatimonas sangjinii</name>
    <dbReference type="NCBI Taxonomy" id="2583587"/>
    <lineage>
        <taxon>Bacteria</taxon>
        <taxon>Pseudomonadati</taxon>
        <taxon>Bacteroidota</taxon>
        <taxon>Flavobacteriia</taxon>
        <taxon>Flavobacteriales</taxon>
        <taxon>Flavobacteriaceae</taxon>
        <taxon>Aggregatimonas</taxon>
    </lineage>
</organism>
<keyword evidence="3" id="KW-0812">Transmembrane</keyword>
<feature type="coiled-coil region" evidence="1">
    <location>
        <begin position="496"/>
        <end position="636"/>
    </location>
</feature>
<feature type="transmembrane region" description="Helical" evidence="3">
    <location>
        <begin position="155"/>
        <end position="177"/>
    </location>
</feature>
<feature type="region of interest" description="Disordered" evidence="2">
    <location>
        <begin position="1107"/>
        <end position="1130"/>
    </location>
</feature>
<dbReference type="KEGG" id="asag:FGM00_17835"/>
<feature type="coiled-coil region" evidence="1">
    <location>
        <begin position="1031"/>
        <end position="1065"/>
    </location>
</feature>
<evidence type="ECO:0008006" key="6">
    <source>
        <dbReference type="Google" id="ProtNLM"/>
    </source>
</evidence>
<evidence type="ECO:0000313" key="4">
    <source>
        <dbReference type="EMBL" id="QCX01884.1"/>
    </source>
</evidence>
<name>A0A5B7SYL6_9FLAO</name>
<feature type="transmembrane region" description="Helical" evidence="3">
    <location>
        <begin position="56"/>
        <end position="82"/>
    </location>
</feature>
<keyword evidence="1" id="KW-0175">Coiled coil</keyword>
<evidence type="ECO:0000256" key="3">
    <source>
        <dbReference type="SAM" id="Phobius"/>
    </source>
</evidence>
<evidence type="ECO:0000256" key="1">
    <source>
        <dbReference type="SAM" id="Coils"/>
    </source>
</evidence>
<dbReference type="EMBL" id="CP040710">
    <property type="protein sequence ID" value="QCX01884.1"/>
    <property type="molecule type" value="Genomic_DNA"/>
</dbReference>
<feature type="compositionally biased region" description="Low complexity" evidence="2">
    <location>
        <begin position="748"/>
        <end position="759"/>
    </location>
</feature>
<gene>
    <name evidence="4" type="ORF">FGM00_17835</name>
</gene>
<dbReference type="Proteomes" id="UP000310017">
    <property type="component" value="Chromosome"/>
</dbReference>
<dbReference type="RefSeq" id="WP_138854221.1">
    <property type="nucleotide sequence ID" value="NZ_CP040710.1"/>
</dbReference>
<evidence type="ECO:0000313" key="5">
    <source>
        <dbReference type="Proteomes" id="UP000310017"/>
    </source>
</evidence>
<dbReference type="OrthoDB" id="9812498at2"/>
<feature type="compositionally biased region" description="Gly residues" evidence="2">
    <location>
        <begin position="1012"/>
        <end position="1021"/>
    </location>
</feature>